<keyword evidence="2" id="KW-1185">Reference proteome</keyword>
<accession>A0ABM9NSV0</accession>
<name>A0ABM9NSV0_9FLAO</name>
<comment type="caution">
    <text evidence="1">The sequence shown here is derived from an EMBL/GenBank/DDBJ whole genome shotgun (WGS) entry which is preliminary data.</text>
</comment>
<gene>
    <name evidence="1" type="ORF">T190607A01A_10543</name>
</gene>
<evidence type="ECO:0008006" key="3">
    <source>
        <dbReference type="Google" id="ProtNLM"/>
    </source>
</evidence>
<organism evidence="1 2">
    <name type="scientific">Tenacibaculum platacis</name>
    <dbReference type="NCBI Taxonomy" id="3137852"/>
    <lineage>
        <taxon>Bacteria</taxon>
        <taxon>Pseudomonadati</taxon>
        <taxon>Bacteroidota</taxon>
        <taxon>Flavobacteriia</taxon>
        <taxon>Flavobacteriales</taxon>
        <taxon>Flavobacteriaceae</taxon>
        <taxon>Tenacibaculum</taxon>
    </lineage>
</organism>
<evidence type="ECO:0000313" key="1">
    <source>
        <dbReference type="EMBL" id="CAL2077516.1"/>
    </source>
</evidence>
<evidence type="ECO:0000313" key="2">
    <source>
        <dbReference type="Proteomes" id="UP001497416"/>
    </source>
</evidence>
<dbReference type="EMBL" id="CAXIXY010000003">
    <property type="protein sequence ID" value="CAL2077516.1"/>
    <property type="molecule type" value="Genomic_DNA"/>
</dbReference>
<protein>
    <recommendedName>
        <fullName evidence="3">Four helix bundle protein</fullName>
    </recommendedName>
</protein>
<dbReference type="RefSeq" id="WP_348710152.1">
    <property type="nucleotide sequence ID" value="NZ_CAXIXW010000011.1"/>
</dbReference>
<sequence length="103" mass="12349">MSFFNFLLGQKKSNESYNTIDKDLLLKKERLIKFYDVLGDYADKVHQRWSLSKTEEERGKFIEISFGLNRFLYELNTDLQNKNYSEGTIKECENFEKQLQSLF</sequence>
<proteinExistence type="predicted"/>
<dbReference type="Proteomes" id="UP001497416">
    <property type="component" value="Unassembled WGS sequence"/>
</dbReference>
<reference evidence="1 2" key="1">
    <citation type="submission" date="2024-05" db="EMBL/GenBank/DDBJ databases">
        <authorList>
            <person name="Duchaud E."/>
        </authorList>
    </citation>
    <scope>NUCLEOTIDE SEQUENCE [LARGE SCALE GENOMIC DNA]</scope>
    <source>
        <strain evidence="1">Ena-SAMPLE-TAB-13-05-2024-13:56:06:370-140302</strain>
    </source>
</reference>